<dbReference type="EC" id="2.1.1.72" evidence="1"/>
<evidence type="ECO:0000256" key="4">
    <source>
        <dbReference type="ARBA" id="ARBA00047942"/>
    </source>
</evidence>
<dbReference type="Gene3D" id="3.40.50.150">
    <property type="entry name" value="Vaccinia Virus protein VP39"/>
    <property type="match status" value="1"/>
</dbReference>
<evidence type="ECO:0000256" key="1">
    <source>
        <dbReference type="ARBA" id="ARBA00011900"/>
    </source>
</evidence>
<dbReference type="GO" id="GO:0032259">
    <property type="term" value="P:methylation"/>
    <property type="evidence" value="ECO:0007669"/>
    <property type="project" value="UniProtKB-KW"/>
</dbReference>
<dbReference type="Proteomes" id="UP000239340">
    <property type="component" value="Chromosome"/>
</dbReference>
<dbReference type="InterPro" id="IPR029063">
    <property type="entry name" value="SAM-dependent_MTases_sf"/>
</dbReference>
<sequence>MEAKDFIRKWRDSALKERAAAQAHFLDLCRLLGEPTPADVDPSGVDYGFEVGATKTTGGRGFADVFKRGFFAWEYKGAKANLDAAFAQLQRYAVALDNPPLLVVSDIGSLIRIHTNWTNTVSKVYEIPISDLGDAKKRAWLKAVFSDPEALRPKKTRQQLTEEVAAEFAKLAGSLRERGHAPQLVAHFINRLVFCMFAEDVKLLPDNIFSRMLDRALEEPGEFEAFARDLFAAMKSGGRVGFERIAWFNGGLFDDDFVIALTRSEIGIVRDAAAQYWGDIDPSILGTLFERGLDPEKRSQLGAHYTDRDKIMMIIDPVIVEPLTAEWERTKAEITSLMEKASIGTGGTRTKARNRAQTLLDQFLNRLGDFRVLDPACGSGNFLYLALRSLKDIEHRAQVEAEALGLPRGFPRIGPEVVQGIEINPYAAELARVSVWIGEIQWMLKNGFSASQNPILKPLNTIENRDALLNEDGTEAIWPKVDAIIGNPPFLGGRKLLPELGAEYISKIRSVYGNAVPNGADFVCFWFHKAQQVLSFGPTRVGLVATNSISGGKNQRVLRSITETSSIFRAWDDEPWAVEGAAVRVAIVCFANSSSESVLLNGEIVDEIYPDLTGRSGRVGVNLSSVLKLPDNLGIAFQGVVPRGSINRRDAERLGLPEASFVLPGGVARDLLRIAGNPNGRPNSDVVVPYIVGDEVVNRPLDRYIIDFYGKSEFEASLYGEAFKCIEPVRLHRRHMNQREALETWWQHWNGRPKMRQALANKTKYIATPRVSKHRIFRWVSSGILPDNMVIAIASEEDAVWGILSSRFHELWTLRLCTFLGVGNDPRYTPSTVFETFPFPEGLNAKRQSSTHEGSDPFEKIAEIARRLNQLRETWLNPAELVSSPVIAELGLNPQLHAVDASAEKELRGRTLTKLYNDRPSWLRQLHSELDAAVAEAYGWSDAISDDDALDKLFKLNQHRGSDAGEIIHSLAG</sequence>
<dbReference type="REBASE" id="231873">
    <property type="entry name" value="SfrNXT3ORF3597P"/>
</dbReference>
<dbReference type="GO" id="GO:0009007">
    <property type="term" value="F:site-specific DNA-methyltransferase (adenine-specific) activity"/>
    <property type="evidence" value="ECO:0007669"/>
    <property type="project" value="UniProtKB-EC"/>
</dbReference>
<dbReference type="InterPro" id="IPR046816">
    <property type="entry name" value="MmeI_Mtase"/>
</dbReference>
<organism evidence="8 9">
    <name type="scientific">Rhizobium fredii</name>
    <name type="common">Sinorhizobium fredii</name>
    <dbReference type="NCBI Taxonomy" id="380"/>
    <lineage>
        <taxon>Bacteria</taxon>
        <taxon>Pseudomonadati</taxon>
        <taxon>Pseudomonadota</taxon>
        <taxon>Alphaproteobacteria</taxon>
        <taxon>Hyphomicrobiales</taxon>
        <taxon>Rhizobiaceae</taxon>
        <taxon>Sinorhizobium/Ensifer group</taxon>
        <taxon>Sinorhizobium</taxon>
    </lineage>
</organism>
<accession>A0A2L0H9H2</accession>
<dbReference type="InterPro" id="IPR002052">
    <property type="entry name" value="DNA_methylase_N6_adenine_CS"/>
</dbReference>
<dbReference type="InterPro" id="IPR046820">
    <property type="entry name" value="MmeI_TRD"/>
</dbReference>
<keyword evidence="2 8" id="KW-0489">Methyltransferase</keyword>
<evidence type="ECO:0000256" key="2">
    <source>
        <dbReference type="ARBA" id="ARBA00022603"/>
    </source>
</evidence>
<feature type="domain" description="MmeI-like helicase spacer" evidence="5">
    <location>
        <begin position="185"/>
        <end position="253"/>
    </location>
</feature>
<name>A0A2L0H9H2_RHIFR</name>
<dbReference type="GO" id="GO:0003676">
    <property type="term" value="F:nucleic acid binding"/>
    <property type="evidence" value="ECO:0007669"/>
    <property type="project" value="InterPro"/>
</dbReference>
<keyword evidence="3" id="KW-0808">Transferase</keyword>
<dbReference type="AlphaFoldDB" id="A0A2L0H9H2"/>
<evidence type="ECO:0000259" key="6">
    <source>
        <dbReference type="Pfam" id="PF20466"/>
    </source>
</evidence>
<gene>
    <name evidence="8" type="ORF">NXT3_CH03597</name>
</gene>
<proteinExistence type="predicted"/>
<reference evidence="8 9" key="1">
    <citation type="submission" date="2017-10" db="EMBL/GenBank/DDBJ databases">
        <title>Analysis of the genome sequences of Rhizobium populations associated to common bean (phaseolus vulgaris).</title>
        <authorList>
            <person name="Bustos P."/>
            <person name="Santamaria R.I."/>
            <person name="Miranda-Sanchez F."/>
            <person name="Perez-Carrascal O."/>
            <person name="Juarez S."/>
            <person name="Lozano L."/>
            <person name="Martinez-Flores I."/>
            <person name="Vinuesa P."/>
            <person name="Martinez-Romero E."/>
            <person name="Cevallos M.A."/>
            <person name="Romero D."/>
            <person name="Davila G."/>
            <person name="Gonzalez V."/>
        </authorList>
    </citation>
    <scope>NUCLEOTIDE SEQUENCE [LARGE SCALE GENOMIC DNA]</scope>
    <source>
        <strain evidence="8 9">NXT3</strain>
    </source>
</reference>
<evidence type="ECO:0000313" key="9">
    <source>
        <dbReference type="Proteomes" id="UP000239340"/>
    </source>
</evidence>
<evidence type="ECO:0000313" key="8">
    <source>
        <dbReference type="EMBL" id="AUX78123.1"/>
    </source>
</evidence>
<dbReference type="Pfam" id="PF20473">
    <property type="entry name" value="MmeI_Mtase"/>
    <property type="match status" value="1"/>
</dbReference>
<dbReference type="Pfam" id="PF20466">
    <property type="entry name" value="MmeI_TRD"/>
    <property type="match status" value="1"/>
</dbReference>
<evidence type="ECO:0000259" key="7">
    <source>
        <dbReference type="Pfam" id="PF20473"/>
    </source>
</evidence>
<dbReference type="PANTHER" id="PTHR33841">
    <property type="entry name" value="DNA METHYLTRANSFERASE YEEA-RELATED"/>
    <property type="match status" value="1"/>
</dbReference>
<comment type="catalytic activity">
    <reaction evidence="4">
        <text>a 2'-deoxyadenosine in DNA + S-adenosyl-L-methionine = an N(6)-methyl-2'-deoxyadenosine in DNA + S-adenosyl-L-homocysteine + H(+)</text>
        <dbReference type="Rhea" id="RHEA:15197"/>
        <dbReference type="Rhea" id="RHEA-COMP:12418"/>
        <dbReference type="Rhea" id="RHEA-COMP:12419"/>
        <dbReference type="ChEBI" id="CHEBI:15378"/>
        <dbReference type="ChEBI" id="CHEBI:57856"/>
        <dbReference type="ChEBI" id="CHEBI:59789"/>
        <dbReference type="ChEBI" id="CHEBI:90615"/>
        <dbReference type="ChEBI" id="CHEBI:90616"/>
        <dbReference type="EC" id="2.1.1.72"/>
    </reaction>
</comment>
<evidence type="ECO:0000256" key="3">
    <source>
        <dbReference type="ARBA" id="ARBA00022679"/>
    </source>
</evidence>
<dbReference type="SUPFAM" id="SSF53335">
    <property type="entry name" value="S-adenosyl-L-methionine-dependent methyltransferases"/>
    <property type="match status" value="1"/>
</dbReference>
<dbReference type="PROSITE" id="PS00092">
    <property type="entry name" value="N6_MTASE"/>
    <property type="match status" value="1"/>
</dbReference>
<dbReference type="EMBL" id="CP024307">
    <property type="protein sequence ID" value="AUX78123.1"/>
    <property type="molecule type" value="Genomic_DNA"/>
</dbReference>
<feature type="domain" description="MmeI-like target recognition" evidence="6">
    <location>
        <begin position="685"/>
        <end position="841"/>
    </location>
</feature>
<dbReference type="RefSeq" id="WP_104839826.1">
    <property type="nucleotide sequence ID" value="NZ_CP024307.1"/>
</dbReference>
<dbReference type="PANTHER" id="PTHR33841:SF1">
    <property type="entry name" value="DNA METHYLTRANSFERASE A"/>
    <property type="match status" value="1"/>
</dbReference>
<dbReference type="PRINTS" id="PR00507">
    <property type="entry name" value="N12N6MTFRASE"/>
</dbReference>
<feature type="domain" description="MmeI-like DNA-methyltransferase" evidence="7">
    <location>
        <begin position="355"/>
        <end position="599"/>
    </location>
</feature>
<dbReference type="Pfam" id="PF20465">
    <property type="entry name" value="MmeI_hel"/>
    <property type="match status" value="1"/>
</dbReference>
<protein>
    <recommendedName>
        <fullName evidence="1">site-specific DNA-methyltransferase (adenine-specific)</fullName>
        <ecNumber evidence="1">2.1.1.72</ecNumber>
    </recommendedName>
</protein>
<dbReference type="InterPro" id="IPR050953">
    <property type="entry name" value="N4_N6_ade-DNA_methylase"/>
</dbReference>
<dbReference type="InterPro" id="IPR046819">
    <property type="entry name" value="MmeI_hel"/>
</dbReference>
<evidence type="ECO:0000259" key="5">
    <source>
        <dbReference type="Pfam" id="PF20465"/>
    </source>
</evidence>